<comment type="similarity">
    <text evidence="10 12">Belongs to the EPSP synthase family. MurA subfamily.</text>
</comment>
<comment type="subcellular location">
    <subcellularLocation>
        <location evidence="1 12">Cytoplasm</location>
    </subcellularLocation>
</comment>
<dbReference type="InterPro" id="IPR013792">
    <property type="entry name" value="RNA3'P_cycl/enolpyr_Trfase_a/b"/>
</dbReference>
<protein>
    <recommendedName>
        <fullName evidence="12">UDP-N-acetylglucosamine 1-carboxyvinyltransferase</fullName>
        <ecNumber evidence="12">2.5.1.7</ecNumber>
    </recommendedName>
    <alternativeName>
        <fullName evidence="12">Enoylpyruvate transferase</fullName>
    </alternativeName>
    <alternativeName>
        <fullName evidence="12">UDP-N-acetylglucosamine enolpyruvyl transferase</fullName>
        <shortName evidence="12">EPT</shortName>
    </alternativeName>
</protein>
<dbReference type="GO" id="GO:0008360">
    <property type="term" value="P:regulation of cell shape"/>
    <property type="evidence" value="ECO:0007669"/>
    <property type="project" value="UniProtKB-KW"/>
</dbReference>
<dbReference type="UniPathway" id="UPA00219"/>
<evidence type="ECO:0000256" key="10">
    <source>
        <dbReference type="ARBA" id="ARBA00038367"/>
    </source>
</evidence>
<dbReference type="GO" id="GO:0051301">
    <property type="term" value="P:cell division"/>
    <property type="evidence" value="ECO:0007669"/>
    <property type="project" value="UniProtKB-KW"/>
</dbReference>
<dbReference type="CDD" id="cd01555">
    <property type="entry name" value="UdpNAET"/>
    <property type="match status" value="1"/>
</dbReference>
<dbReference type="GO" id="GO:0008760">
    <property type="term" value="F:UDP-N-acetylglucosamine 1-carboxyvinyltransferase activity"/>
    <property type="evidence" value="ECO:0007669"/>
    <property type="project" value="UniProtKB-UniRule"/>
</dbReference>
<feature type="domain" description="Enolpyruvate transferase" evidence="13">
    <location>
        <begin position="7"/>
        <end position="416"/>
    </location>
</feature>
<comment type="function">
    <text evidence="12">Cell wall formation. Adds enolpyruvyl to UDP-N-acetylglucosamine.</text>
</comment>
<dbReference type="GO" id="GO:0005737">
    <property type="term" value="C:cytoplasm"/>
    <property type="evidence" value="ECO:0007669"/>
    <property type="project" value="UniProtKB-SubCell"/>
</dbReference>
<keyword evidence="6 12" id="KW-0133">Cell shape</keyword>
<feature type="active site" description="Proton donor" evidence="12">
    <location>
        <position position="116"/>
    </location>
</feature>
<dbReference type="InterPro" id="IPR050068">
    <property type="entry name" value="MurA_subfamily"/>
</dbReference>
<dbReference type="HAMAP" id="MF_00111">
    <property type="entry name" value="MurA"/>
    <property type="match status" value="1"/>
</dbReference>
<keyword evidence="9 12" id="KW-0961">Cell wall biogenesis/degradation</keyword>
<evidence type="ECO:0000256" key="7">
    <source>
        <dbReference type="ARBA" id="ARBA00022984"/>
    </source>
</evidence>
<keyword evidence="3 12" id="KW-0963">Cytoplasm</keyword>
<keyword evidence="15" id="KW-1185">Reference proteome</keyword>
<evidence type="ECO:0000256" key="9">
    <source>
        <dbReference type="ARBA" id="ARBA00023316"/>
    </source>
</evidence>
<dbReference type="Pfam" id="PF00275">
    <property type="entry name" value="EPSP_synthase"/>
    <property type="match status" value="1"/>
</dbReference>
<feature type="binding site" evidence="12">
    <location>
        <position position="314"/>
    </location>
    <ligand>
        <name>UDP-N-acetyl-alpha-D-glucosamine</name>
        <dbReference type="ChEBI" id="CHEBI:57705"/>
    </ligand>
</feature>
<dbReference type="EMBL" id="VUNN01000008">
    <property type="protein sequence ID" value="MSU06230.1"/>
    <property type="molecule type" value="Genomic_DNA"/>
</dbReference>
<keyword evidence="7 12" id="KW-0573">Peptidoglycan synthesis</keyword>
<keyword evidence="4 12" id="KW-0132">Cell division</keyword>
<dbReference type="NCBIfam" id="TIGR01072">
    <property type="entry name" value="murA"/>
    <property type="match status" value="1"/>
</dbReference>
<keyword evidence="8 12" id="KW-0131">Cell cycle</keyword>
<organism evidence="14 15">
    <name type="scientific">Bullifex porci</name>
    <dbReference type="NCBI Taxonomy" id="2606638"/>
    <lineage>
        <taxon>Bacteria</taxon>
        <taxon>Pseudomonadati</taxon>
        <taxon>Spirochaetota</taxon>
        <taxon>Spirochaetia</taxon>
        <taxon>Spirochaetales</taxon>
        <taxon>Spirochaetaceae</taxon>
        <taxon>Bullifex</taxon>
    </lineage>
</organism>
<evidence type="ECO:0000256" key="11">
    <source>
        <dbReference type="ARBA" id="ARBA00047527"/>
    </source>
</evidence>
<dbReference type="EC" id="2.5.1.7" evidence="12"/>
<evidence type="ECO:0000256" key="3">
    <source>
        <dbReference type="ARBA" id="ARBA00022490"/>
    </source>
</evidence>
<dbReference type="GO" id="GO:0071555">
    <property type="term" value="P:cell wall organization"/>
    <property type="evidence" value="ECO:0007669"/>
    <property type="project" value="UniProtKB-KW"/>
</dbReference>
<dbReference type="AlphaFoldDB" id="A0A7X2TRK8"/>
<dbReference type="RefSeq" id="WP_154425200.1">
    <property type="nucleotide sequence ID" value="NZ_VUNN01000008.1"/>
</dbReference>
<evidence type="ECO:0000313" key="15">
    <source>
        <dbReference type="Proteomes" id="UP000460549"/>
    </source>
</evidence>
<evidence type="ECO:0000313" key="14">
    <source>
        <dbReference type="EMBL" id="MSU06230.1"/>
    </source>
</evidence>
<dbReference type="InterPro" id="IPR036968">
    <property type="entry name" value="Enolpyruvate_Tfrase_sf"/>
</dbReference>
<accession>A0A7X2TRK8</accession>
<evidence type="ECO:0000256" key="8">
    <source>
        <dbReference type="ARBA" id="ARBA00023306"/>
    </source>
</evidence>
<evidence type="ECO:0000256" key="5">
    <source>
        <dbReference type="ARBA" id="ARBA00022679"/>
    </source>
</evidence>
<dbReference type="InterPro" id="IPR005750">
    <property type="entry name" value="UDP_GlcNAc_COvinyl_MurA"/>
</dbReference>
<feature type="binding site" evidence="12">
    <location>
        <position position="336"/>
    </location>
    <ligand>
        <name>UDP-N-acetyl-alpha-D-glucosamine</name>
        <dbReference type="ChEBI" id="CHEBI:57705"/>
    </ligand>
</feature>
<comment type="pathway">
    <text evidence="2 12">Cell wall biogenesis; peptidoglycan biosynthesis.</text>
</comment>
<comment type="caution">
    <text evidence="12">Lacks conserved residue(s) required for the propagation of feature annotation.</text>
</comment>
<dbReference type="PANTHER" id="PTHR43783:SF1">
    <property type="entry name" value="UDP-N-ACETYLGLUCOSAMINE 1-CARBOXYVINYLTRANSFERASE"/>
    <property type="match status" value="1"/>
</dbReference>
<comment type="caution">
    <text evidence="14">The sequence shown here is derived from an EMBL/GenBank/DDBJ whole genome shotgun (WGS) entry which is preliminary data.</text>
</comment>
<dbReference type="GO" id="GO:0009252">
    <property type="term" value="P:peptidoglycan biosynthetic process"/>
    <property type="evidence" value="ECO:0007669"/>
    <property type="project" value="UniProtKB-UniRule"/>
</dbReference>
<dbReference type="InterPro" id="IPR001986">
    <property type="entry name" value="Enolpyruvate_Tfrase_dom"/>
</dbReference>
<feature type="binding site" evidence="12">
    <location>
        <begin position="22"/>
        <end position="23"/>
    </location>
    <ligand>
        <name>phosphoenolpyruvate</name>
        <dbReference type="ChEBI" id="CHEBI:58702"/>
    </ligand>
</feature>
<name>A0A7X2TRK8_9SPIO</name>
<keyword evidence="5 12" id="KW-0808">Transferase</keyword>
<feature type="binding site" evidence="12">
    <location>
        <position position="92"/>
    </location>
    <ligand>
        <name>UDP-N-acetyl-alpha-D-glucosamine</name>
        <dbReference type="ChEBI" id="CHEBI:57705"/>
    </ligand>
</feature>
<reference evidence="14 15" key="1">
    <citation type="submission" date="2019-08" db="EMBL/GenBank/DDBJ databases">
        <title>In-depth cultivation of the pig gut microbiome towards novel bacterial diversity and tailored functional studies.</title>
        <authorList>
            <person name="Wylensek D."/>
            <person name="Hitch T.C.A."/>
            <person name="Clavel T."/>
        </authorList>
    </citation>
    <scope>NUCLEOTIDE SEQUENCE [LARGE SCALE GENOMIC DNA]</scope>
    <source>
        <strain evidence="14 15">NM-380-WT-3C1</strain>
    </source>
</reference>
<proteinExistence type="inferred from homology"/>
<sequence length="427" mass="46408">MSQYVIKGGKPLKGEINISGNKNAALPCIAAALLTDEKVTLRNVPNILDVSVMLSLTEQLGTDVKRVDKNTVELNSNVKFNGLDPALVDSVRGSILFSGPLLARGEKVIIPPPGGDVIGLRRLDTHFLGLSSLGVDCAVDERGYLILTPPVRLMGASIFLDEASVTATENVIMAAALAFGESTIYNAACEPHVQNLCEMLNEMGSEIEGIGSNFLKIKGKERLFGTDHTIVSDHMETGSFIGLAAATDSELLLKHVDTRFLRPLQLGFDKLGITFEIFKDSVYIPKNQKKVMAKTYSGVTNKLDDAPWPGFPADLLSIMTVTATQMTGSLLIHEKMFESRLYFVDYLIRMGADIILCDPHRAVVNGKSRLRPCNLVSPDVRAGMAMVIAALATDGKCTIERIDQIERGYEALLEKLVSIGGDIKREE</sequence>
<evidence type="ECO:0000256" key="4">
    <source>
        <dbReference type="ARBA" id="ARBA00022618"/>
    </source>
</evidence>
<evidence type="ECO:0000256" key="2">
    <source>
        <dbReference type="ARBA" id="ARBA00004752"/>
    </source>
</evidence>
<comment type="catalytic activity">
    <reaction evidence="11 12">
        <text>phosphoenolpyruvate + UDP-N-acetyl-alpha-D-glucosamine = UDP-N-acetyl-3-O-(1-carboxyvinyl)-alpha-D-glucosamine + phosphate</text>
        <dbReference type="Rhea" id="RHEA:18681"/>
        <dbReference type="ChEBI" id="CHEBI:43474"/>
        <dbReference type="ChEBI" id="CHEBI:57705"/>
        <dbReference type="ChEBI" id="CHEBI:58702"/>
        <dbReference type="ChEBI" id="CHEBI:68483"/>
        <dbReference type="EC" id="2.5.1.7"/>
    </reaction>
</comment>
<evidence type="ECO:0000259" key="13">
    <source>
        <dbReference type="Pfam" id="PF00275"/>
    </source>
</evidence>
<dbReference type="GO" id="GO:0019277">
    <property type="term" value="P:UDP-N-acetylgalactosamine biosynthetic process"/>
    <property type="evidence" value="ECO:0007669"/>
    <property type="project" value="InterPro"/>
</dbReference>
<dbReference type="NCBIfam" id="NF006873">
    <property type="entry name" value="PRK09369.1"/>
    <property type="match status" value="1"/>
</dbReference>
<dbReference type="PANTHER" id="PTHR43783">
    <property type="entry name" value="UDP-N-ACETYLGLUCOSAMINE 1-CARBOXYVINYLTRANSFERASE"/>
    <property type="match status" value="1"/>
</dbReference>
<evidence type="ECO:0000256" key="6">
    <source>
        <dbReference type="ARBA" id="ARBA00022960"/>
    </source>
</evidence>
<dbReference type="Proteomes" id="UP000460549">
    <property type="component" value="Unassembled WGS sequence"/>
</dbReference>
<evidence type="ECO:0000256" key="12">
    <source>
        <dbReference type="HAMAP-Rule" id="MF_00111"/>
    </source>
</evidence>
<dbReference type="SUPFAM" id="SSF55205">
    <property type="entry name" value="EPT/RTPC-like"/>
    <property type="match status" value="1"/>
</dbReference>
<evidence type="ECO:0000256" key="1">
    <source>
        <dbReference type="ARBA" id="ARBA00004496"/>
    </source>
</evidence>
<dbReference type="Gene3D" id="3.65.10.10">
    <property type="entry name" value="Enolpyruvate transferase domain"/>
    <property type="match status" value="2"/>
</dbReference>
<gene>
    <name evidence="12 14" type="primary">murA</name>
    <name evidence="14" type="ORF">FYJ80_05485</name>
</gene>